<protein>
    <submittedName>
        <fullName evidence="2">Uncharacterized protein</fullName>
    </submittedName>
</protein>
<keyword evidence="3" id="KW-1185">Reference proteome</keyword>
<evidence type="ECO:0000313" key="2">
    <source>
        <dbReference type="EMBL" id="KAJ7386382.1"/>
    </source>
</evidence>
<feature type="chain" id="PRO_5040889205" evidence="1">
    <location>
        <begin position="26"/>
        <end position="83"/>
    </location>
</feature>
<organism evidence="2 3">
    <name type="scientific">Desmophyllum pertusum</name>
    <dbReference type="NCBI Taxonomy" id="174260"/>
    <lineage>
        <taxon>Eukaryota</taxon>
        <taxon>Metazoa</taxon>
        <taxon>Cnidaria</taxon>
        <taxon>Anthozoa</taxon>
        <taxon>Hexacorallia</taxon>
        <taxon>Scleractinia</taxon>
        <taxon>Caryophylliina</taxon>
        <taxon>Caryophylliidae</taxon>
        <taxon>Desmophyllum</taxon>
    </lineage>
</organism>
<keyword evidence="1" id="KW-0732">Signal</keyword>
<evidence type="ECO:0000256" key="1">
    <source>
        <dbReference type="SAM" id="SignalP"/>
    </source>
</evidence>
<dbReference type="Proteomes" id="UP001163046">
    <property type="component" value="Unassembled WGS sequence"/>
</dbReference>
<name>A0A9X0D3X2_9CNID</name>
<sequence length="83" mass="9249">MKNQTQTVVLLGLLLTLAVVHESGAFTAGIGNMGMSGKRDLTKKTRRELQLVCHYVRSTSSYKRSGERRHQTPLYVREICGGL</sequence>
<comment type="caution">
    <text evidence="2">The sequence shown here is derived from an EMBL/GenBank/DDBJ whole genome shotgun (WGS) entry which is preliminary data.</text>
</comment>
<dbReference type="AlphaFoldDB" id="A0A9X0D3X2"/>
<reference evidence="2" key="1">
    <citation type="submission" date="2023-01" db="EMBL/GenBank/DDBJ databases">
        <title>Genome assembly of the deep-sea coral Lophelia pertusa.</title>
        <authorList>
            <person name="Herrera S."/>
            <person name="Cordes E."/>
        </authorList>
    </citation>
    <scope>NUCLEOTIDE SEQUENCE</scope>
    <source>
        <strain evidence="2">USNM1676648</strain>
        <tissue evidence="2">Polyp</tissue>
    </source>
</reference>
<dbReference type="EMBL" id="MU825876">
    <property type="protein sequence ID" value="KAJ7386382.1"/>
    <property type="molecule type" value="Genomic_DNA"/>
</dbReference>
<accession>A0A9X0D3X2</accession>
<gene>
    <name evidence="2" type="ORF">OS493_008505</name>
</gene>
<proteinExistence type="predicted"/>
<feature type="signal peptide" evidence="1">
    <location>
        <begin position="1"/>
        <end position="25"/>
    </location>
</feature>
<evidence type="ECO:0000313" key="3">
    <source>
        <dbReference type="Proteomes" id="UP001163046"/>
    </source>
</evidence>